<feature type="chain" id="PRO_5045585641" evidence="2">
    <location>
        <begin position="31"/>
        <end position="365"/>
    </location>
</feature>
<dbReference type="Pfam" id="PF25917">
    <property type="entry name" value="BSH_RND"/>
    <property type="match status" value="1"/>
</dbReference>
<protein>
    <submittedName>
        <fullName evidence="5">Efflux RND transporter periplasmic adaptor subunit</fullName>
    </submittedName>
</protein>
<gene>
    <name evidence="5" type="ORF">AAC691_09585</name>
</gene>
<evidence type="ECO:0000256" key="2">
    <source>
        <dbReference type="SAM" id="SignalP"/>
    </source>
</evidence>
<evidence type="ECO:0000259" key="4">
    <source>
        <dbReference type="Pfam" id="PF25954"/>
    </source>
</evidence>
<keyword evidence="2" id="KW-0732">Signal</keyword>
<evidence type="ECO:0000313" key="5">
    <source>
        <dbReference type="EMBL" id="XAE44641.1"/>
    </source>
</evidence>
<name>A0ABZ3DAX8_9PROT</name>
<accession>A0ABZ3DAX8</accession>
<dbReference type="Pfam" id="PF25954">
    <property type="entry name" value="Beta-barrel_RND_2"/>
    <property type="match status" value="1"/>
</dbReference>
<reference evidence="5 6" key="1">
    <citation type="submission" date="2024-04" db="EMBL/GenBank/DDBJ databases">
        <title>Complete genome sequence of Nguyenibacter vanlangesis HBCM-1154, a strain capable of nitrogen fixation, IAA production, and phosphorus solubilization isolated from sugarcane soil.</title>
        <authorList>
            <person name="MY HANH P."/>
        </authorList>
    </citation>
    <scope>NUCLEOTIDE SEQUENCE [LARGE SCALE GENOMIC DNA]</scope>
    <source>
        <strain evidence="5 6">HBCM 1154</strain>
    </source>
</reference>
<dbReference type="Gene3D" id="2.40.420.20">
    <property type="match status" value="1"/>
</dbReference>
<evidence type="ECO:0000256" key="1">
    <source>
        <dbReference type="ARBA" id="ARBA00009477"/>
    </source>
</evidence>
<comment type="similarity">
    <text evidence="1">Belongs to the membrane fusion protein (MFP) (TC 8.A.1) family.</text>
</comment>
<proteinExistence type="inferred from homology"/>
<dbReference type="PANTHER" id="PTHR30469">
    <property type="entry name" value="MULTIDRUG RESISTANCE PROTEIN MDTA"/>
    <property type="match status" value="1"/>
</dbReference>
<dbReference type="EMBL" id="CP152276">
    <property type="protein sequence ID" value="XAE44641.1"/>
    <property type="molecule type" value="Genomic_DNA"/>
</dbReference>
<organism evidence="5 6">
    <name type="scientific">Nguyenibacter vanlangensis</name>
    <dbReference type="NCBI Taxonomy" id="1216886"/>
    <lineage>
        <taxon>Bacteria</taxon>
        <taxon>Pseudomonadati</taxon>
        <taxon>Pseudomonadota</taxon>
        <taxon>Alphaproteobacteria</taxon>
        <taxon>Acetobacterales</taxon>
        <taxon>Acetobacteraceae</taxon>
        <taxon>Nguyenibacter</taxon>
    </lineage>
</organism>
<dbReference type="NCBIfam" id="TIGR01730">
    <property type="entry name" value="RND_mfp"/>
    <property type="match status" value="1"/>
</dbReference>
<dbReference type="Gene3D" id="2.40.50.100">
    <property type="match status" value="1"/>
</dbReference>
<dbReference type="Gene3D" id="1.10.287.470">
    <property type="entry name" value="Helix hairpin bin"/>
    <property type="match status" value="1"/>
</dbReference>
<dbReference type="Gene3D" id="2.40.30.170">
    <property type="match status" value="1"/>
</dbReference>
<dbReference type="PANTHER" id="PTHR30469:SF11">
    <property type="entry name" value="BLL4320 PROTEIN"/>
    <property type="match status" value="1"/>
</dbReference>
<sequence length="365" mass="39572">MIAIPRGKRRACLTLILCCGLLGLDRTAYAQETTQVVSTVIAHRTIWQPTFEAVGNLRARWGADLAFQTAGIVSELDFHSGQDVDAGTKLARLQLNDEPGLLAEYQAQADLDQIVFNRDTRQYQVQAVSKATVDHDRLTLQADHSRAVAEQGVIGMKTLRAPFSGRLGVRRVDPGQYLQPGTVVVTLQALDPIYVDFYVPQNMSAYLKEGSPVTVTVDAWPGHNFAGAVTAVTPQVDVPSRTILVRARLGNHDHALVPGMFAIVRLMYGVAARQITIPKSAVTFSTFGTSVWTVQSSGDHKKEIVRQTAVVTGESRGDQVEVLSGLTDGQKIVSAGQIKLYEGAPVTENNIIQPDASADPHPPQE</sequence>
<keyword evidence="6" id="KW-1185">Reference proteome</keyword>
<dbReference type="InterPro" id="IPR058792">
    <property type="entry name" value="Beta-barrel_RND_2"/>
</dbReference>
<dbReference type="Proteomes" id="UP001449795">
    <property type="component" value="Chromosome"/>
</dbReference>
<dbReference type="RefSeq" id="WP_342629873.1">
    <property type="nucleotide sequence ID" value="NZ_CP152276.1"/>
</dbReference>
<dbReference type="SUPFAM" id="SSF111369">
    <property type="entry name" value="HlyD-like secretion proteins"/>
    <property type="match status" value="1"/>
</dbReference>
<evidence type="ECO:0000259" key="3">
    <source>
        <dbReference type="Pfam" id="PF25917"/>
    </source>
</evidence>
<dbReference type="InterPro" id="IPR058625">
    <property type="entry name" value="MdtA-like_BSH"/>
</dbReference>
<feature type="domain" description="Multidrug resistance protein MdtA-like barrel-sandwich hybrid" evidence="3">
    <location>
        <begin position="64"/>
        <end position="182"/>
    </location>
</feature>
<feature type="signal peptide" evidence="2">
    <location>
        <begin position="1"/>
        <end position="30"/>
    </location>
</feature>
<dbReference type="InterPro" id="IPR006143">
    <property type="entry name" value="RND_pump_MFP"/>
</dbReference>
<evidence type="ECO:0000313" key="6">
    <source>
        <dbReference type="Proteomes" id="UP001449795"/>
    </source>
</evidence>
<feature type="domain" description="CusB-like beta-barrel" evidence="4">
    <location>
        <begin position="193"/>
        <end position="267"/>
    </location>
</feature>